<feature type="transmembrane region" description="Helical" evidence="1">
    <location>
        <begin position="70"/>
        <end position="92"/>
    </location>
</feature>
<evidence type="ECO:0000313" key="5">
    <source>
        <dbReference type="Proteomes" id="UP000255066"/>
    </source>
</evidence>
<evidence type="ECO:0000313" key="3">
    <source>
        <dbReference type="EMBL" id="STX32444.1"/>
    </source>
</evidence>
<evidence type="ECO:0000256" key="1">
    <source>
        <dbReference type="SAM" id="Phobius"/>
    </source>
</evidence>
<evidence type="ECO:0000313" key="4">
    <source>
        <dbReference type="Proteomes" id="UP000054735"/>
    </source>
</evidence>
<reference evidence="2 4" key="1">
    <citation type="submission" date="2015-11" db="EMBL/GenBank/DDBJ databases">
        <title>Genomic analysis of 38 Legionella species identifies large and diverse effector repertoires.</title>
        <authorList>
            <person name="Burstein D."/>
            <person name="Amaro F."/>
            <person name="Zusman T."/>
            <person name="Lifshitz Z."/>
            <person name="Cohen O."/>
            <person name="Gilbert J.A."/>
            <person name="Pupko T."/>
            <person name="Shuman H.A."/>
            <person name="Segal G."/>
        </authorList>
    </citation>
    <scope>NUCLEOTIDE SEQUENCE [LARGE SCALE GENOMIC DNA]</scope>
    <source>
        <strain evidence="2 4">CDC#1407-AL-14</strain>
    </source>
</reference>
<dbReference type="RefSeq" id="WP_058523630.1">
    <property type="nucleotide sequence ID" value="NZ_CAAAHV010000008.1"/>
</dbReference>
<proteinExistence type="predicted"/>
<organism evidence="3 5">
    <name type="scientific">Legionella birminghamensis</name>
    <dbReference type="NCBI Taxonomy" id="28083"/>
    <lineage>
        <taxon>Bacteria</taxon>
        <taxon>Pseudomonadati</taxon>
        <taxon>Pseudomonadota</taxon>
        <taxon>Gammaproteobacteria</taxon>
        <taxon>Legionellales</taxon>
        <taxon>Legionellaceae</taxon>
        <taxon>Legionella</taxon>
    </lineage>
</organism>
<reference evidence="3 5" key="2">
    <citation type="submission" date="2018-06" db="EMBL/GenBank/DDBJ databases">
        <authorList>
            <consortium name="Pathogen Informatics"/>
            <person name="Doyle S."/>
        </authorList>
    </citation>
    <scope>NUCLEOTIDE SEQUENCE [LARGE SCALE GENOMIC DNA]</scope>
    <source>
        <strain evidence="3 5">NCTC12437</strain>
    </source>
</reference>
<dbReference type="Proteomes" id="UP000054735">
    <property type="component" value="Unassembled WGS sequence"/>
</dbReference>
<dbReference type="EMBL" id="UGNW01000001">
    <property type="protein sequence ID" value="STX32444.1"/>
    <property type="molecule type" value="Genomic_DNA"/>
</dbReference>
<dbReference type="EMBL" id="LNXT01000019">
    <property type="protein sequence ID" value="KTC71719.1"/>
    <property type="molecule type" value="Genomic_DNA"/>
</dbReference>
<accession>A0A378IJW7</accession>
<name>A0A378IJW7_9GAMM</name>
<keyword evidence="4" id="KW-1185">Reference proteome</keyword>
<keyword evidence="1" id="KW-0472">Membrane</keyword>
<dbReference type="AlphaFoldDB" id="A0A378IJW7"/>
<feature type="transmembrane region" description="Helical" evidence="1">
    <location>
        <begin position="206"/>
        <end position="227"/>
    </location>
</feature>
<keyword evidence="1" id="KW-1133">Transmembrane helix</keyword>
<protein>
    <submittedName>
        <fullName evidence="3">Uncharacterized protein</fullName>
    </submittedName>
</protein>
<keyword evidence="1" id="KW-0812">Transmembrane</keyword>
<dbReference type="OrthoDB" id="5653456at2"/>
<gene>
    <name evidence="2" type="ORF">Lbir_1574</name>
    <name evidence="3" type="ORF">NCTC12437_02229</name>
</gene>
<evidence type="ECO:0000313" key="2">
    <source>
        <dbReference type="EMBL" id="KTC71719.1"/>
    </source>
</evidence>
<sequence length="332" mass="38353">MFRKVFSIFSLPQRGDGFSHQINVENPDINPETQTASVISEQEALQIRIDQLKQFKAEIEEMESQYKKPFFRWQASTVLGSVTLTAALGAVIGRLNHKFFNPYWEQKDLLYKQRFVFMQHRGEECRPVSFGCMDYYPNFLHFGSDPMAYCNQSGYSPLENIVCPDLYIQVCLNIMDTMCNILNSTDFQYMDDDANRHNLETTLNQLIGACCLTPLFGLMMLGLIDWFKNKMRMDLIPVSALQKEKLQEYISQTGSNIHLNISKKGLDKECINSTELYSQIDKEIAWAKAKLVVINIDRQKNNRPSFFQPDGNEQRAESVVPDESVYLDLQLQ</sequence>
<dbReference type="Proteomes" id="UP000255066">
    <property type="component" value="Unassembled WGS sequence"/>
</dbReference>